<protein>
    <recommendedName>
        <fullName evidence="4">HNH endonuclease</fullName>
    </recommendedName>
</protein>
<reference evidence="3" key="1">
    <citation type="journal article" date="2019" name="Int. J. Syst. Evol. Microbiol.">
        <title>The Global Catalogue of Microorganisms (GCM) 10K type strain sequencing project: providing services to taxonomists for standard genome sequencing and annotation.</title>
        <authorList>
            <consortium name="The Broad Institute Genomics Platform"/>
            <consortium name="The Broad Institute Genome Sequencing Center for Infectious Disease"/>
            <person name="Wu L."/>
            <person name="Ma J."/>
        </authorList>
    </citation>
    <scope>NUCLEOTIDE SEQUENCE [LARGE SCALE GENOMIC DNA]</scope>
    <source>
        <strain evidence="3">JCM 17839</strain>
    </source>
</reference>
<evidence type="ECO:0000256" key="1">
    <source>
        <dbReference type="SAM" id="MobiDB-lite"/>
    </source>
</evidence>
<keyword evidence="3" id="KW-1185">Reference proteome</keyword>
<proteinExistence type="predicted"/>
<accession>A0ABP8P635</accession>
<feature type="region of interest" description="Disordered" evidence="1">
    <location>
        <begin position="23"/>
        <end position="42"/>
    </location>
</feature>
<evidence type="ECO:0000313" key="2">
    <source>
        <dbReference type="EMBL" id="GAA4482611.1"/>
    </source>
</evidence>
<dbReference type="EMBL" id="BAABGP010000008">
    <property type="protein sequence ID" value="GAA4482611.1"/>
    <property type="molecule type" value="Genomic_DNA"/>
</dbReference>
<dbReference type="Proteomes" id="UP001500731">
    <property type="component" value="Unassembled WGS sequence"/>
</dbReference>
<sequence>MARLKPEEQDLSRTARFWRDLKHRPIPDGEPVNYDPETGEIRPWNPNPWYVAIRDRHRAWGKARFGDDWTPQHVRERAVMIRAGFLCEHSGCTTEAHIVRPLTPYEIGGYGTDNLMALCRSHEGMAGV</sequence>
<dbReference type="RefSeq" id="WP_345185428.1">
    <property type="nucleotide sequence ID" value="NZ_BAABGP010000008.1"/>
</dbReference>
<evidence type="ECO:0000313" key="3">
    <source>
        <dbReference type="Proteomes" id="UP001500731"/>
    </source>
</evidence>
<name>A0ABP8P635_9MICO</name>
<organism evidence="2 3">
    <name type="scientific">Microbacterium panaciterrae</name>
    <dbReference type="NCBI Taxonomy" id="985759"/>
    <lineage>
        <taxon>Bacteria</taxon>
        <taxon>Bacillati</taxon>
        <taxon>Actinomycetota</taxon>
        <taxon>Actinomycetes</taxon>
        <taxon>Micrococcales</taxon>
        <taxon>Microbacteriaceae</taxon>
        <taxon>Microbacterium</taxon>
    </lineage>
</organism>
<comment type="caution">
    <text evidence="2">The sequence shown here is derived from an EMBL/GenBank/DDBJ whole genome shotgun (WGS) entry which is preliminary data.</text>
</comment>
<gene>
    <name evidence="2" type="ORF">GCM10023171_12870</name>
</gene>
<evidence type="ECO:0008006" key="4">
    <source>
        <dbReference type="Google" id="ProtNLM"/>
    </source>
</evidence>